<accession>A0A367PQ96</accession>
<dbReference type="Proteomes" id="UP000253501">
    <property type="component" value="Unassembled WGS sequence"/>
</dbReference>
<feature type="domain" description="ParB-like N-terminal" evidence="1">
    <location>
        <begin position="27"/>
        <end position="109"/>
    </location>
</feature>
<name>A0A367PQ96_CUPNE</name>
<dbReference type="InterPro" id="IPR003115">
    <property type="entry name" value="ParB_N"/>
</dbReference>
<dbReference type="EMBL" id="QDHA01000015">
    <property type="protein sequence ID" value="RCJ09226.1"/>
    <property type="molecule type" value="Genomic_DNA"/>
</dbReference>
<comment type="caution">
    <text evidence="2">The sequence shown here is derived from an EMBL/GenBank/DDBJ whole genome shotgun (WGS) entry which is preliminary data.</text>
</comment>
<dbReference type="Gene3D" id="3.90.1530.10">
    <property type="entry name" value="Conserved hypothetical protein from pyrococcus furiosus pfu- 392566-001, ParB domain"/>
    <property type="match status" value="1"/>
</dbReference>
<evidence type="ECO:0000313" key="3">
    <source>
        <dbReference type="Proteomes" id="UP000253501"/>
    </source>
</evidence>
<sequence length="153" mass="17227">MLMTEMEPDLLATDHGTADSDASYGIALRPLSFFRQSEQVDFEGVWLLADLIASDGRWRKPIVVESTQGIIMDGNHRLRAAMRLGLRAVPCILLRYGDPRVRVRDWNTGEPFEIARIFQTIAAGALFPYKTTRHFFEPRLPDTAIPLAQLKGA</sequence>
<gene>
    <name evidence="2" type="ORF">DDK22_06860</name>
</gene>
<reference evidence="2 3" key="1">
    <citation type="submission" date="2018-04" db="EMBL/GenBank/DDBJ databases">
        <title>Cupriavidus necator CR12 genome sequencing and assembly.</title>
        <authorList>
            <person name="Ben Fekih I."/>
            <person name="Mazhar H.S."/>
            <person name="Bello S.K."/>
            <person name="Rensing C."/>
        </authorList>
    </citation>
    <scope>NUCLEOTIDE SEQUENCE [LARGE SCALE GENOMIC DNA]</scope>
    <source>
        <strain evidence="2 3">CR12</strain>
    </source>
</reference>
<protein>
    <submittedName>
        <fullName evidence="2">Transcriptional regulator</fullName>
    </submittedName>
</protein>
<dbReference type="SUPFAM" id="SSF110849">
    <property type="entry name" value="ParB/Sulfiredoxin"/>
    <property type="match status" value="1"/>
</dbReference>
<dbReference type="InterPro" id="IPR036086">
    <property type="entry name" value="ParB/Sulfiredoxin_sf"/>
</dbReference>
<evidence type="ECO:0000259" key="1">
    <source>
        <dbReference type="SMART" id="SM00470"/>
    </source>
</evidence>
<evidence type="ECO:0000313" key="2">
    <source>
        <dbReference type="EMBL" id="RCJ09226.1"/>
    </source>
</evidence>
<dbReference type="SMART" id="SM00470">
    <property type="entry name" value="ParB"/>
    <property type="match status" value="1"/>
</dbReference>
<organism evidence="2 3">
    <name type="scientific">Cupriavidus necator</name>
    <name type="common">Alcaligenes eutrophus</name>
    <name type="synonym">Ralstonia eutropha</name>
    <dbReference type="NCBI Taxonomy" id="106590"/>
    <lineage>
        <taxon>Bacteria</taxon>
        <taxon>Pseudomonadati</taxon>
        <taxon>Pseudomonadota</taxon>
        <taxon>Betaproteobacteria</taxon>
        <taxon>Burkholderiales</taxon>
        <taxon>Burkholderiaceae</taxon>
        <taxon>Cupriavidus</taxon>
    </lineage>
</organism>
<dbReference type="CDD" id="cd16400">
    <property type="entry name" value="ParB_Srx_like_nuclease"/>
    <property type="match status" value="1"/>
</dbReference>
<proteinExistence type="predicted"/>
<dbReference type="AlphaFoldDB" id="A0A367PQ96"/>